<proteinExistence type="predicted"/>
<organism evidence="1 2">
    <name type="scientific">Choristoneura fumiferana</name>
    <name type="common">Spruce budworm moth</name>
    <name type="synonym">Archips fumiferana</name>
    <dbReference type="NCBI Taxonomy" id="7141"/>
    <lineage>
        <taxon>Eukaryota</taxon>
        <taxon>Metazoa</taxon>
        <taxon>Ecdysozoa</taxon>
        <taxon>Arthropoda</taxon>
        <taxon>Hexapoda</taxon>
        <taxon>Insecta</taxon>
        <taxon>Pterygota</taxon>
        <taxon>Neoptera</taxon>
        <taxon>Endopterygota</taxon>
        <taxon>Lepidoptera</taxon>
        <taxon>Glossata</taxon>
        <taxon>Ditrysia</taxon>
        <taxon>Tortricoidea</taxon>
        <taxon>Tortricidae</taxon>
        <taxon>Tortricinae</taxon>
        <taxon>Choristoneura</taxon>
    </lineage>
</organism>
<keyword evidence="2" id="KW-1185">Reference proteome</keyword>
<dbReference type="EMBL" id="CM046103">
    <property type="protein sequence ID" value="KAI8427401.1"/>
    <property type="molecule type" value="Genomic_DNA"/>
</dbReference>
<reference evidence="1 2" key="1">
    <citation type="journal article" date="2022" name="Genome Biol. Evol.">
        <title>The Spruce Budworm Genome: Reconstructing the Evolutionary History of Antifreeze Proteins.</title>
        <authorList>
            <person name="Beliveau C."/>
            <person name="Gagne P."/>
            <person name="Picq S."/>
            <person name="Vernygora O."/>
            <person name="Keeling C.I."/>
            <person name="Pinkney K."/>
            <person name="Doucet D."/>
            <person name="Wen F."/>
            <person name="Johnston J.S."/>
            <person name="Maaroufi H."/>
            <person name="Boyle B."/>
            <person name="Laroche J."/>
            <person name="Dewar K."/>
            <person name="Juretic N."/>
            <person name="Blackburn G."/>
            <person name="Nisole A."/>
            <person name="Brunet B."/>
            <person name="Brandao M."/>
            <person name="Lumley L."/>
            <person name="Duan J."/>
            <person name="Quan G."/>
            <person name="Lucarotti C.J."/>
            <person name="Roe A.D."/>
            <person name="Sperling F.A.H."/>
            <person name="Levesque R.C."/>
            <person name="Cusson M."/>
        </authorList>
    </citation>
    <scope>NUCLEOTIDE SEQUENCE [LARGE SCALE GENOMIC DNA]</scope>
    <source>
        <strain evidence="1">Glfc:IPQL:Cfum</strain>
    </source>
</reference>
<accession>A0ACC0JT87</accession>
<gene>
    <name evidence="1" type="ORF">MSG28_001954</name>
</gene>
<sequence length="451" mass="49487">MKRSKSLSSISEIVIGVSLDKYVGSVESDTKSFVEDGAQSNDGFISLERKVEKLSDMCEEQNRVLGELVEQLRGARPAQSDELMDAIGELMQKLVRQRDGEGVEGGAQSLLSAIEARPSLERRICAAVTDLLQSEELKQSIVSATTASMRELIGSLFSVEVSSLYVPIMERAHRQLLKHVTKLVATAFSDRKDTIPFLVEENTACTADALRQTSQSLQAELQRHQTLLQQACTDAERVLDVVASTTEKVLERELKHWREEFTSVLPPVSDTDSGREDSPSSEHSACASPETSELTNYSSIISNLTVPPLSAVDRMMITAEINKLVKDGDFNGAFSKALLAMDLSLVVAACRAGAPVLAVRVGRGRGALAQPVLLSLVQQLATDLVVDTKLKCSYIEYALQNLNPQDPVTSTHLPYLVGELNTHLTKFCLNYPHHTLFHRITQIIVTARNLL</sequence>
<dbReference type="Proteomes" id="UP001064048">
    <property type="component" value="Chromosome 3"/>
</dbReference>
<evidence type="ECO:0000313" key="2">
    <source>
        <dbReference type="Proteomes" id="UP001064048"/>
    </source>
</evidence>
<protein>
    <submittedName>
        <fullName evidence="1">Uncharacterized protein</fullName>
    </submittedName>
</protein>
<evidence type="ECO:0000313" key="1">
    <source>
        <dbReference type="EMBL" id="KAI8427401.1"/>
    </source>
</evidence>
<name>A0ACC0JT87_CHOFU</name>
<comment type="caution">
    <text evidence="1">The sequence shown here is derived from an EMBL/GenBank/DDBJ whole genome shotgun (WGS) entry which is preliminary data.</text>
</comment>